<evidence type="ECO:0000256" key="4">
    <source>
        <dbReference type="ARBA" id="ARBA00022695"/>
    </source>
</evidence>
<dbReference type="GO" id="GO:0003677">
    <property type="term" value="F:DNA binding"/>
    <property type="evidence" value="ECO:0007669"/>
    <property type="project" value="UniProtKB-KW"/>
</dbReference>
<dbReference type="RefSeq" id="WP_220165848.1">
    <property type="nucleotide sequence ID" value="NZ_CP080507.1"/>
</dbReference>
<keyword evidence="4" id="KW-0548">Nucleotidyltransferase</keyword>
<evidence type="ECO:0000313" key="12">
    <source>
        <dbReference type="EMBL" id="QYM80532.1"/>
    </source>
</evidence>
<dbReference type="GO" id="GO:0006352">
    <property type="term" value="P:DNA-templated transcription initiation"/>
    <property type="evidence" value="ECO:0007669"/>
    <property type="project" value="InterPro"/>
</dbReference>
<dbReference type="Gene3D" id="1.10.10.1330">
    <property type="entry name" value="RNA polymerase sigma-54 factor, core-binding domain"/>
    <property type="match status" value="1"/>
</dbReference>
<evidence type="ECO:0000256" key="5">
    <source>
        <dbReference type="ARBA" id="ARBA00023015"/>
    </source>
</evidence>
<dbReference type="GO" id="GO:0016779">
    <property type="term" value="F:nucleotidyltransferase activity"/>
    <property type="evidence" value="ECO:0007669"/>
    <property type="project" value="UniProtKB-KW"/>
</dbReference>
<evidence type="ECO:0000256" key="8">
    <source>
        <dbReference type="ARBA" id="ARBA00023163"/>
    </source>
</evidence>
<keyword evidence="6" id="KW-0731">Sigma factor</keyword>
<dbReference type="EMBL" id="CP080507">
    <property type="protein sequence ID" value="QYM80532.1"/>
    <property type="molecule type" value="Genomic_DNA"/>
</dbReference>
<dbReference type="PIRSF" id="PIRSF000774">
    <property type="entry name" value="RpoN"/>
    <property type="match status" value="1"/>
</dbReference>
<dbReference type="InterPro" id="IPR038709">
    <property type="entry name" value="RpoN_core-bd_sf"/>
</dbReference>
<proteinExistence type="inferred from homology"/>
<keyword evidence="2" id="KW-0240">DNA-directed RNA polymerase</keyword>
<dbReference type="PANTHER" id="PTHR32248:SF4">
    <property type="entry name" value="RNA POLYMERASE SIGMA-54 FACTOR"/>
    <property type="match status" value="1"/>
</dbReference>
<dbReference type="NCBIfam" id="TIGR02395">
    <property type="entry name" value="rpoN_sigma"/>
    <property type="match status" value="1"/>
</dbReference>
<comment type="similarity">
    <text evidence="1">Belongs to the sigma-54 factor family.</text>
</comment>
<dbReference type="KEGG" id="ole:K0B96_07970"/>
<dbReference type="Gene3D" id="1.10.10.60">
    <property type="entry name" value="Homeodomain-like"/>
    <property type="match status" value="1"/>
</dbReference>
<dbReference type="Pfam" id="PF04963">
    <property type="entry name" value="Sigma54_CBD"/>
    <property type="match status" value="1"/>
</dbReference>
<dbReference type="InterPro" id="IPR000394">
    <property type="entry name" value="RNA_pol_sigma_54"/>
</dbReference>
<dbReference type="Pfam" id="PF00309">
    <property type="entry name" value="Sigma54_AID"/>
    <property type="match status" value="1"/>
</dbReference>
<dbReference type="PROSITE" id="PS50044">
    <property type="entry name" value="SIGMA54_3"/>
    <property type="match status" value="1"/>
</dbReference>
<dbReference type="GO" id="GO:0000428">
    <property type="term" value="C:DNA-directed RNA polymerase complex"/>
    <property type="evidence" value="ECO:0007669"/>
    <property type="project" value="UniProtKB-KW"/>
</dbReference>
<dbReference type="PROSITE" id="PS00718">
    <property type="entry name" value="SIGMA54_2"/>
    <property type="match status" value="1"/>
</dbReference>
<dbReference type="PANTHER" id="PTHR32248">
    <property type="entry name" value="RNA POLYMERASE SIGMA-54 FACTOR"/>
    <property type="match status" value="1"/>
</dbReference>
<dbReference type="PRINTS" id="PR00045">
    <property type="entry name" value="SIGMA54FCT"/>
</dbReference>
<evidence type="ECO:0000259" key="10">
    <source>
        <dbReference type="Pfam" id="PF04552"/>
    </source>
</evidence>
<keyword evidence="8" id="KW-0804">Transcription</keyword>
<dbReference type="GO" id="GO:0001216">
    <property type="term" value="F:DNA-binding transcription activator activity"/>
    <property type="evidence" value="ECO:0007669"/>
    <property type="project" value="InterPro"/>
</dbReference>
<feature type="compositionally biased region" description="Low complexity" evidence="9">
    <location>
        <begin position="74"/>
        <end position="85"/>
    </location>
</feature>
<organism evidence="12 13">
    <name type="scientific">Horticoccus luteus</name>
    <dbReference type="NCBI Taxonomy" id="2862869"/>
    <lineage>
        <taxon>Bacteria</taxon>
        <taxon>Pseudomonadati</taxon>
        <taxon>Verrucomicrobiota</taxon>
        <taxon>Opitutia</taxon>
        <taxon>Opitutales</taxon>
        <taxon>Opitutaceae</taxon>
        <taxon>Horticoccus</taxon>
    </lineage>
</organism>
<dbReference type="GO" id="GO:0016987">
    <property type="term" value="F:sigma factor activity"/>
    <property type="evidence" value="ECO:0007669"/>
    <property type="project" value="UniProtKB-KW"/>
</dbReference>
<accession>A0A8F9TYV1</accession>
<dbReference type="InterPro" id="IPR007634">
    <property type="entry name" value="RNA_pol_sigma_54_DNA-bd"/>
</dbReference>
<dbReference type="AlphaFoldDB" id="A0A8F9TYV1"/>
<sequence length="504" mass="56124">MSGPGFSQDLRQRQSQSLVLAPQLRQSLKILQVAALDLRSVIQEELQANPTLEELPMEASSVDVASDHDDIADESGGASTAATGESADHAEPDNDGGARDEMDFSKEFEILGKIDQDWRDHMASAGGAQPYTADDAERRQHFFDSLVSETSLQEHLIRQAELADLSAPAMEAMRHLIGSLDDRGFLTQSPSDVALQTNLPFETVLSALGTLKTFDPPGIGSETLAECLLAQLQLKGRTDTLAARMLRDHFDLLSRRRIPELARKLNASTEDVQAAIEEIGRLDPAPGRRFAEDINRSVMPDVIVERDGDDWKIHLNDDYIPRLRISGTYRDLIAKGTLSKDEKEYIRERIRSGKFLIDSIEQRQRTIERITREIIIAQRPFFEHGVSHLRPLTMTQIADIVGVHETTVSRALANKYIKTPHGVFAMKYFFTTGYQDDSGAAVSNTSVKELIADVIAAEDRGAPLSDQELVARLQEKGLTIARRTVAKYREELGILPSNLRRNFK</sequence>
<feature type="domain" description="RNA polymerase sigma factor 54 DNA-binding" evidence="10">
    <location>
        <begin position="344"/>
        <end position="501"/>
    </location>
</feature>
<evidence type="ECO:0000256" key="2">
    <source>
        <dbReference type="ARBA" id="ARBA00022478"/>
    </source>
</evidence>
<dbReference type="Proteomes" id="UP000825051">
    <property type="component" value="Chromosome"/>
</dbReference>
<keyword evidence="7" id="KW-0238">DNA-binding</keyword>
<feature type="compositionally biased region" description="Basic and acidic residues" evidence="9">
    <location>
        <begin position="86"/>
        <end position="100"/>
    </location>
</feature>
<evidence type="ECO:0000256" key="3">
    <source>
        <dbReference type="ARBA" id="ARBA00022679"/>
    </source>
</evidence>
<feature type="domain" description="RNA polymerase sigma factor 54 core-binding" evidence="11">
    <location>
        <begin position="146"/>
        <end position="329"/>
    </location>
</feature>
<gene>
    <name evidence="12" type="primary">rpoN</name>
    <name evidence="12" type="ORF">K0B96_07970</name>
</gene>
<dbReference type="InterPro" id="IPR007046">
    <property type="entry name" value="RNA_pol_sigma_54_core-bd"/>
</dbReference>
<evidence type="ECO:0000259" key="11">
    <source>
        <dbReference type="Pfam" id="PF04963"/>
    </source>
</evidence>
<keyword evidence="13" id="KW-1185">Reference proteome</keyword>
<keyword evidence="3" id="KW-0808">Transferase</keyword>
<name>A0A8F9TYV1_9BACT</name>
<evidence type="ECO:0000313" key="13">
    <source>
        <dbReference type="Proteomes" id="UP000825051"/>
    </source>
</evidence>
<dbReference type="Pfam" id="PF04552">
    <property type="entry name" value="Sigma54_DBD"/>
    <property type="match status" value="1"/>
</dbReference>
<evidence type="ECO:0000256" key="9">
    <source>
        <dbReference type="SAM" id="MobiDB-lite"/>
    </source>
</evidence>
<feature type="region of interest" description="Disordered" evidence="9">
    <location>
        <begin position="68"/>
        <end position="100"/>
    </location>
</feature>
<evidence type="ECO:0000256" key="7">
    <source>
        <dbReference type="ARBA" id="ARBA00023125"/>
    </source>
</evidence>
<keyword evidence="5" id="KW-0805">Transcription regulation</keyword>
<reference evidence="12" key="1">
    <citation type="submission" date="2021-08" db="EMBL/GenBank/DDBJ databases">
        <title>Genome of a novel bacterium of the phylum Verrucomicrobia, Oleiharenicola sp. KSB-15.</title>
        <authorList>
            <person name="Chung J.-H."/>
            <person name="Ahn J.-H."/>
            <person name="Yoon Y."/>
            <person name="Kim D.-Y."/>
            <person name="An S.-H."/>
            <person name="Park I."/>
            <person name="Yeon J."/>
        </authorList>
    </citation>
    <scope>NUCLEOTIDE SEQUENCE</scope>
    <source>
        <strain evidence="12">KSB-15</strain>
    </source>
</reference>
<protein>
    <submittedName>
        <fullName evidence="12">RNA polymerase factor sigma-54</fullName>
    </submittedName>
</protein>
<evidence type="ECO:0000256" key="1">
    <source>
        <dbReference type="ARBA" id="ARBA00008798"/>
    </source>
</evidence>
<evidence type="ECO:0000256" key="6">
    <source>
        <dbReference type="ARBA" id="ARBA00023082"/>
    </source>
</evidence>